<organism evidence="1 2">
    <name type="scientific">Polarella glacialis</name>
    <name type="common">Dinoflagellate</name>
    <dbReference type="NCBI Taxonomy" id="89957"/>
    <lineage>
        <taxon>Eukaryota</taxon>
        <taxon>Sar</taxon>
        <taxon>Alveolata</taxon>
        <taxon>Dinophyceae</taxon>
        <taxon>Suessiales</taxon>
        <taxon>Suessiaceae</taxon>
        <taxon>Polarella</taxon>
    </lineage>
</organism>
<protein>
    <submittedName>
        <fullName evidence="1">Uncharacterized protein</fullName>
    </submittedName>
</protein>
<dbReference type="Proteomes" id="UP000626109">
    <property type="component" value="Unassembled WGS sequence"/>
</dbReference>
<sequence length="177" mass="18515">FSCSLTYIVGNSSCSSDAGVVEVAVTKVSGGFNLDLDLGDGNITITPEHRTSVCTTLSGTLGMTLSQLTRCEVVLQSVPGGRRLDDGQEEDFEVESFPRRLATVNASIDYEVVVAHTKAASDAARALTQMARPDSGVALAFRSTLAVQGIRTQGVSISKAPVAVEDYISSAVLATMP</sequence>
<comment type="caution">
    <text evidence="1">The sequence shown here is derived from an EMBL/GenBank/DDBJ whole genome shotgun (WGS) entry which is preliminary data.</text>
</comment>
<dbReference type="AlphaFoldDB" id="A0A813KQB1"/>
<dbReference type="EMBL" id="CAJNNW010032350">
    <property type="protein sequence ID" value="CAE8712574.1"/>
    <property type="molecule type" value="Genomic_DNA"/>
</dbReference>
<evidence type="ECO:0000313" key="2">
    <source>
        <dbReference type="Proteomes" id="UP000626109"/>
    </source>
</evidence>
<feature type="non-terminal residue" evidence="1">
    <location>
        <position position="1"/>
    </location>
</feature>
<name>A0A813KQB1_POLGL</name>
<evidence type="ECO:0000313" key="1">
    <source>
        <dbReference type="EMBL" id="CAE8712574.1"/>
    </source>
</evidence>
<accession>A0A813KQB1</accession>
<reference evidence="1" key="1">
    <citation type="submission" date="2021-02" db="EMBL/GenBank/DDBJ databases">
        <authorList>
            <person name="Dougan E. K."/>
            <person name="Rhodes N."/>
            <person name="Thang M."/>
            <person name="Chan C."/>
        </authorList>
    </citation>
    <scope>NUCLEOTIDE SEQUENCE</scope>
</reference>
<feature type="non-terminal residue" evidence="1">
    <location>
        <position position="177"/>
    </location>
</feature>
<gene>
    <name evidence="1" type="ORF">PGLA2088_LOCUS37093</name>
</gene>
<proteinExistence type="predicted"/>